<dbReference type="EMBL" id="CP041356">
    <property type="protein sequence ID" value="QDK70163.1"/>
    <property type="molecule type" value="Genomic_DNA"/>
</dbReference>
<proteinExistence type="predicted"/>
<keyword evidence="2" id="KW-1185">Reference proteome</keyword>
<reference evidence="1 2" key="1">
    <citation type="submission" date="2019-07" db="EMBL/GenBank/DDBJ databases">
        <title>Genome sequencing of KACC 19320.</title>
        <authorList>
            <person name="Heo J."/>
            <person name="Kim S.-J."/>
            <person name="Kim J.-S."/>
            <person name="Hong S.-B."/>
            <person name="Kwon S.-W."/>
        </authorList>
    </citation>
    <scope>NUCLEOTIDE SEQUENCE [LARGE SCALE GENOMIC DNA]</scope>
    <source>
        <strain evidence="1 2">KACC 19320</strain>
    </source>
</reference>
<dbReference type="KEGG" id="lack:FLP15_01940"/>
<name>A0A514Z6I1_9LACT</name>
<protein>
    <submittedName>
        <fullName evidence="1">Uncharacterized protein</fullName>
    </submittedName>
</protein>
<sequence>MSIPLEIATMISKEAVNKGFINAQQYFELEKEVLGNWVTDEDGGNAGIVPVIDSFAFLKKLGDFSKSKTWGKNTSKLTRIGDVEILVSHEGEEND</sequence>
<dbReference type="AlphaFoldDB" id="A0A514Z6I1"/>
<accession>A0A514Z6I1</accession>
<dbReference type="Proteomes" id="UP000315128">
    <property type="component" value="Chromosome"/>
</dbReference>
<organism evidence="1 2">
    <name type="scientific">Lactococcus protaetiae</name>
    <dbReference type="NCBI Taxonomy" id="2592653"/>
    <lineage>
        <taxon>Bacteria</taxon>
        <taxon>Bacillati</taxon>
        <taxon>Bacillota</taxon>
        <taxon>Bacilli</taxon>
        <taxon>Lactobacillales</taxon>
        <taxon>Streptococcaceae</taxon>
        <taxon>Lactococcus</taxon>
    </lineage>
</organism>
<gene>
    <name evidence="1" type="ORF">FLP15_01940</name>
</gene>
<evidence type="ECO:0000313" key="2">
    <source>
        <dbReference type="Proteomes" id="UP000315128"/>
    </source>
</evidence>
<evidence type="ECO:0000313" key="1">
    <source>
        <dbReference type="EMBL" id="QDK70163.1"/>
    </source>
</evidence>